<dbReference type="InterPro" id="IPR016181">
    <property type="entry name" value="Acyl_CoA_acyltransferase"/>
</dbReference>
<protein>
    <recommendedName>
        <fullName evidence="1">N-acyl amino acid synthase FeeM catalytic core domain-containing protein</fullName>
    </recommendedName>
</protein>
<evidence type="ECO:0000259" key="1">
    <source>
        <dbReference type="Pfam" id="PF21926"/>
    </source>
</evidence>
<proteinExistence type="predicted"/>
<dbReference type="RefSeq" id="WP_051537720.1">
    <property type="nucleotide sequence ID" value="NZ_FSRO01000001.1"/>
</dbReference>
<dbReference type="Pfam" id="PF21926">
    <property type="entry name" value="FeeM"/>
    <property type="match status" value="1"/>
</dbReference>
<dbReference type="Proteomes" id="UP000185062">
    <property type="component" value="Unassembled WGS sequence"/>
</dbReference>
<accession>A0A1N6HQX0</accession>
<gene>
    <name evidence="2" type="ORF">SAMN02743940_1308</name>
</gene>
<sequence length="301" mass="34668">MRNIVQTTHKLKTNAIHLIQSQTTTFRSNLLSPNNKKSHTDKIRLQLPARSNPTHHIPTPEEFVTHEKQEYLLKQNDYSIHLVNSLKQRLDTSTLIRRMYTSRGYHTENTTLLSYDPNQVTFEASNSQTLFGTLTLAVDSNKGLLADKLYKREIDMLRAKGKKVCELSKLAINPLHSSKRLLAFLFNLAYISGRIINKATDFVIEINPRHAGYYKRILGFHQIGEKRICQRVNAPAVLLHLKLDYVEAQIACLAGSREPQQKSLYAHFLTEHEERRIANRMKSRLIEQQFYNQSQATAACN</sequence>
<evidence type="ECO:0000313" key="3">
    <source>
        <dbReference type="Proteomes" id="UP000185062"/>
    </source>
</evidence>
<reference evidence="2 3" key="1">
    <citation type="submission" date="2016-12" db="EMBL/GenBank/DDBJ databases">
        <authorList>
            <person name="Song W.-J."/>
            <person name="Kurnit D.M."/>
        </authorList>
    </citation>
    <scope>NUCLEOTIDE SEQUENCE [LARGE SCALE GENOMIC DNA]</scope>
    <source>
        <strain evidence="2 3">ATCC 49181</strain>
    </source>
</reference>
<dbReference type="SUPFAM" id="SSF55729">
    <property type="entry name" value="Acyl-CoA N-acyltransferases (Nat)"/>
    <property type="match status" value="1"/>
</dbReference>
<dbReference type="eggNOG" id="COG0476">
    <property type="taxonomic scope" value="Bacteria"/>
</dbReference>
<dbReference type="Gene3D" id="3.40.630.30">
    <property type="match status" value="1"/>
</dbReference>
<dbReference type="EMBL" id="FSRO01000001">
    <property type="protein sequence ID" value="SIO22130.1"/>
    <property type="molecule type" value="Genomic_DNA"/>
</dbReference>
<name>A0A1N6HQX0_9PROT</name>
<dbReference type="InterPro" id="IPR054597">
    <property type="entry name" value="FeeM_cat"/>
</dbReference>
<evidence type="ECO:0000313" key="2">
    <source>
        <dbReference type="EMBL" id="SIO22130.1"/>
    </source>
</evidence>
<organism evidence="2 3">
    <name type="scientific">Nitrosomonas cryotolerans ATCC 49181</name>
    <dbReference type="NCBI Taxonomy" id="1131553"/>
    <lineage>
        <taxon>Bacteria</taxon>
        <taxon>Pseudomonadati</taxon>
        <taxon>Pseudomonadota</taxon>
        <taxon>Betaproteobacteria</taxon>
        <taxon>Nitrosomonadales</taxon>
        <taxon>Nitrosomonadaceae</taxon>
        <taxon>Nitrosomonas</taxon>
    </lineage>
</organism>
<dbReference type="AlphaFoldDB" id="A0A1N6HQX0"/>
<dbReference type="STRING" id="44575.SAMN05216419_10516"/>
<keyword evidence="3" id="KW-1185">Reference proteome</keyword>
<feature type="domain" description="N-acyl amino acid synthase FeeM catalytic core" evidence="1">
    <location>
        <begin position="93"/>
        <end position="241"/>
    </location>
</feature>